<evidence type="ECO:0000256" key="1">
    <source>
        <dbReference type="ARBA" id="ARBA00022729"/>
    </source>
</evidence>
<organism evidence="5 6">
    <name type="scientific">Candidatus Edwardsbacteria bacterium GWF2_54_11</name>
    <dbReference type="NCBI Taxonomy" id="1817851"/>
    <lineage>
        <taxon>Bacteria</taxon>
        <taxon>Candidatus Edwardsiibacteriota</taxon>
    </lineage>
</organism>
<protein>
    <recommendedName>
        <fullName evidence="7">FlgD Ig-like domain-containing protein</fullName>
    </recommendedName>
</protein>
<dbReference type="GO" id="GO:0033627">
    <property type="term" value="P:cell adhesion mediated by integrin"/>
    <property type="evidence" value="ECO:0007669"/>
    <property type="project" value="TreeGrafter"/>
</dbReference>
<accession>A0A1F5RFR4</accession>
<sequence length="572" mass="61589">MKRISIFAILSLALAILPAAPAGGQTTHNLEIIWQKAKPETSVYWQGWGFAMASGDLNGDGYSDFVTALDSSLNEPWIRYMVKIYIFNGGLTLSTIPSQTIIYDSLGNYPSFCIADFNKDGYGDLAIGDSRGVGVNSEKGQVNIHYGTGFDLNPKPDLVIDGYGSATATNFGQALSAGDINGDGVDDLIIGAPDYGELNARGRVYIYFGDTSGVDDWPDIILNGHTEAGYYENFGNSMDGTMDYNKDGYNDLIIGAYLNAKTGNAAGKIYYYISKGEQIDTIADGWIYGEASYQRLAAYNVSSVPADTNGFASVGWFGTPDWPSTTGSFDRGKCYMVPGDTMGEITPLWAMTGNDLSDSALGYWSCSAGYADNDKLGDKLASALLAFGDPGKVYLWLRRATMRQQPDAYIIGRASTPGGDALGGKIATAADVDGDVKGEFLVSNYFADTGNMIWLCKYTGPEGVAGRPADSGQRPAFRLGQNYPNPFKTRTTINYQLTTNSSVNLSVYNIAGQLVKTLINDNSVPLRIGEGRAGSITWDGRDNSNRAVSNGVYIYKLNMGGKSMAKKMTLIR</sequence>
<dbReference type="GO" id="GO:0007229">
    <property type="term" value="P:integrin-mediated signaling pathway"/>
    <property type="evidence" value="ECO:0007669"/>
    <property type="project" value="TreeGrafter"/>
</dbReference>
<dbReference type="GO" id="GO:0007160">
    <property type="term" value="P:cell-matrix adhesion"/>
    <property type="evidence" value="ECO:0007669"/>
    <property type="project" value="TreeGrafter"/>
</dbReference>
<evidence type="ECO:0000313" key="5">
    <source>
        <dbReference type="EMBL" id="OGF12891.1"/>
    </source>
</evidence>
<dbReference type="SUPFAM" id="SSF69318">
    <property type="entry name" value="Integrin alpha N-terminal domain"/>
    <property type="match status" value="2"/>
</dbReference>
<dbReference type="Pfam" id="PF01839">
    <property type="entry name" value="FG-GAP"/>
    <property type="match status" value="2"/>
</dbReference>
<dbReference type="PRINTS" id="PR01185">
    <property type="entry name" value="INTEGRINA"/>
</dbReference>
<gene>
    <name evidence="5" type="ORF">A2024_11725</name>
</gene>
<dbReference type="GO" id="GO:0008305">
    <property type="term" value="C:integrin complex"/>
    <property type="evidence" value="ECO:0007669"/>
    <property type="project" value="InterPro"/>
</dbReference>
<dbReference type="InterPro" id="IPR028994">
    <property type="entry name" value="Integrin_alpha_N"/>
</dbReference>
<name>A0A1F5RFR4_9BACT</name>
<proteinExistence type="predicted"/>
<evidence type="ECO:0000256" key="3">
    <source>
        <dbReference type="ARBA" id="ARBA00023180"/>
    </source>
</evidence>
<dbReference type="PROSITE" id="PS51470">
    <property type="entry name" value="FG_GAP"/>
    <property type="match status" value="2"/>
</dbReference>
<dbReference type="EMBL" id="MFFM01000028">
    <property type="protein sequence ID" value="OGF12891.1"/>
    <property type="molecule type" value="Genomic_DNA"/>
</dbReference>
<dbReference type="Pfam" id="PF13517">
    <property type="entry name" value="FG-GAP_3"/>
    <property type="match status" value="1"/>
</dbReference>
<evidence type="ECO:0008006" key="7">
    <source>
        <dbReference type="Google" id="ProtNLM"/>
    </source>
</evidence>
<comment type="caution">
    <text evidence="5">The sequence shown here is derived from an EMBL/GenBank/DDBJ whole genome shotgun (WGS) entry which is preliminary data.</text>
</comment>
<dbReference type="InterPro" id="IPR013519">
    <property type="entry name" value="Int_alpha_beta-p"/>
</dbReference>
<keyword evidence="1 4" id="KW-0732">Signal</keyword>
<keyword evidence="2" id="KW-0677">Repeat</keyword>
<evidence type="ECO:0000256" key="4">
    <source>
        <dbReference type="SAM" id="SignalP"/>
    </source>
</evidence>
<feature type="signal peptide" evidence="4">
    <location>
        <begin position="1"/>
        <end position="22"/>
    </location>
</feature>
<dbReference type="Gene3D" id="2.130.10.130">
    <property type="entry name" value="Integrin alpha, N-terminal"/>
    <property type="match status" value="2"/>
</dbReference>
<keyword evidence="3" id="KW-0325">Glycoprotein</keyword>
<evidence type="ECO:0000313" key="6">
    <source>
        <dbReference type="Proteomes" id="UP000177230"/>
    </source>
</evidence>
<dbReference type="GO" id="GO:0009897">
    <property type="term" value="C:external side of plasma membrane"/>
    <property type="evidence" value="ECO:0007669"/>
    <property type="project" value="TreeGrafter"/>
</dbReference>
<dbReference type="AlphaFoldDB" id="A0A1F5RFR4"/>
<dbReference type="InterPro" id="IPR013517">
    <property type="entry name" value="FG-GAP"/>
</dbReference>
<dbReference type="GO" id="GO:0005178">
    <property type="term" value="F:integrin binding"/>
    <property type="evidence" value="ECO:0007669"/>
    <property type="project" value="TreeGrafter"/>
</dbReference>
<dbReference type="InterPro" id="IPR000413">
    <property type="entry name" value="Integrin_alpha"/>
</dbReference>
<dbReference type="PANTHER" id="PTHR23220">
    <property type="entry name" value="INTEGRIN ALPHA"/>
    <property type="match status" value="1"/>
</dbReference>
<dbReference type="NCBIfam" id="TIGR04183">
    <property type="entry name" value="Por_Secre_tail"/>
    <property type="match status" value="1"/>
</dbReference>
<reference evidence="5 6" key="1">
    <citation type="journal article" date="2016" name="Nat. Commun.">
        <title>Thousands of microbial genomes shed light on interconnected biogeochemical processes in an aquifer system.</title>
        <authorList>
            <person name="Anantharaman K."/>
            <person name="Brown C.T."/>
            <person name="Hug L.A."/>
            <person name="Sharon I."/>
            <person name="Castelle C.J."/>
            <person name="Probst A.J."/>
            <person name="Thomas B.C."/>
            <person name="Singh A."/>
            <person name="Wilkins M.J."/>
            <person name="Karaoz U."/>
            <person name="Brodie E.L."/>
            <person name="Williams K.H."/>
            <person name="Hubbard S.S."/>
            <person name="Banfield J.F."/>
        </authorList>
    </citation>
    <scope>NUCLEOTIDE SEQUENCE [LARGE SCALE GENOMIC DNA]</scope>
</reference>
<evidence type="ECO:0000256" key="2">
    <source>
        <dbReference type="ARBA" id="ARBA00022737"/>
    </source>
</evidence>
<dbReference type="InterPro" id="IPR026444">
    <property type="entry name" value="Secre_tail"/>
</dbReference>
<dbReference type="Gene3D" id="2.60.40.4070">
    <property type="match status" value="1"/>
</dbReference>
<dbReference type="PANTHER" id="PTHR23220:SF133">
    <property type="entry name" value="INTEGRIN ALPHA-PS2"/>
    <property type="match status" value="1"/>
</dbReference>
<feature type="chain" id="PRO_5009520851" description="FlgD Ig-like domain-containing protein" evidence="4">
    <location>
        <begin position="23"/>
        <end position="572"/>
    </location>
</feature>
<dbReference type="Proteomes" id="UP000177230">
    <property type="component" value="Unassembled WGS sequence"/>
</dbReference>
<dbReference type="SMART" id="SM00191">
    <property type="entry name" value="Int_alpha"/>
    <property type="match status" value="5"/>
</dbReference>
<dbReference type="GO" id="GO:0098609">
    <property type="term" value="P:cell-cell adhesion"/>
    <property type="evidence" value="ECO:0007669"/>
    <property type="project" value="TreeGrafter"/>
</dbReference>